<sequence length="56" mass="6287">ATIFKAATLNGVFAHGKMLTRPSTVNLNGHWVAEQSRVRWRNPPRTTLWARAMVGI</sequence>
<evidence type="ECO:0000313" key="3">
    <source>
        <dbReference type="Proteomes" id="UP000001555"/>
    </source>
</evidence>
<keyword evidence="3" id="KW-1185">Reference proteome</keyword>
<evidence type="ECO:0000313" key="2">
    <source>
        <dbReference type="EnsemblMetazoa" id="ISCW000949-PA"/>
    </source>
</evidence>
<reference evidence="1 3" key="1">
    <citation type="submission" date="2008-03" db="EMBL/GenBank/DDBJ databases">
        <title>Annotation of Ixodes scapularis.</title>
        <authorList>
            <consortium name="Ixodes scapularis Genome Project Consortium"/>
            <person name="Caler E."/>
            <person name="Hannick L.I."/>
            <person name="Bidwell S."/>
            <person name="Joardar V."/>
            <person name="Thiagarajan M."/>
            <person name="Amedeo P."/>
            <person name="Galinsky K.J."/>
            <person name="Schobel S."/>
            <person name="Inman J."/>
            <person name="Hostetler J."/>
            <person name="Miller J."/>
            <person name="Hammond M."/>
            <person name="Megy K."/>
            <person name="Lawson D."/>
            <person name="Kodira C."/>
            <person name="Sutton G."/>
            <person name="Meyer J."/>
            <person name="Hill C.A."/>
            <person name="Birren B."/>
            <person name="Nene V."/>
            <person name="Collins F."/>
            <person name="Alarcon-Chaidez F."/>
            <person name="Wikel S."/>
            <person name="Strausberg R."/>
        </authorList>
    </citation>
    <scope>NUCLEOTIDE SEQUENCE [LARGE SCALE GENOMIC DNA]</scope>
    <source>
        <strain evidence="3">Wikel</strain>
        <strain evidence="1">Wikel colony</strain>
    </source>
</reference>
<dbReference type="PaxDb" id="6945-B7P3V8"/>
<dbReference type="EMBL" id="ABJB010230277">
    <property type="status" value="NOT_ANNOTATED_CDS"/>
    <property type="molecule type" value="Genomic_DNA"/>
</dbReference>
<protein>
    <submittedName>
        <fullName evidence="1 2">Uncharacterized protein</fullName>
    </submittedName>
</protein>
<dbReference type="EnsemblMetazoa" id="ISCW000949-RA">
    <property type="protein sequence ID" value="ISCW000949-PA"/>
    <property type="gene ID" value="ISCW000949"/>
</dbReference>
<dbReference type="VEuPathDB" id="VectorBase:ISCW000949"/>
<feature type="non-terminal residue" evidence="1">
    <location>
        <position position="56"/>
    </location>
</feature>
<dbReference type="EMBL" id="DS630645">
    <property type="protein sequence ID" value="EEC01280.1"/>
    <property type="molecule type" value="Genomic_DNA"/>
</dbReference>
<dbReference type="VEuPathDB" id="VectorBase:ISCI000949"/>
<dbReference type="AlphaFoldDB" id="B7P3V8"/>
<accession>B7P3V8</accession>
<organism>
    <name type="scientific">Ixodes scapularis</name>
    <name type="common">Black-legged tick</name>
    <name type="synonym">Deer tick</name>
    <dbReference type="NCBI Taxonomy" id="6945"/>
    <lineage>
        <taxon>Eukaryota</taxon>
        <taxon>Metazoa</taxon>
        <taxon>Ecdysozoa</taxon>
        <taxon>Arthropoda</taxon>
        <taxon>Chelicerata</taxon>
        <taxon>Arachnida</taxon>
        <taxon>Acari</taxon>
        <taxon>Parasitiformes</taxon>
        <taxon>Ixodida</taxon>
        <taxon>Ixodoidea</taxon>
        <taxon>Ixodidae</taxon>
        <taxon>Ixodinae</taxon>
        <taxon>Ixodes</taxon>
    </lineage>
</organism>
<dbReference type="HOGENOM" id="CLU_3020253_0_0_1"/>
<gene>
    <name evidence="1" type="ORF">IscW_ISCW000949</name>
</gene>
<dbReference type="InParanoid" id="B7P3V8"/>
<reference evidence="2" key="2">
    <citation type="submission" date="2020-05" db="UniProtKB">
        <authorList>
            <consortium name="EnsemblMetazoa"/>
        </authorList>
    </citation>
    <scope>IDENTIFICATION</scope>
    <source>
        <strain evidence="2">wikel</strain>
    </source>
</reference>
<feature type="non-terminal residue" evidence="1">
    <location>
        <position position="1"/>
    </location>
</feature>
<proteinExistence type="predicted"/>
<evidence type="ECO:0000313" key="1">
    <source>
        <dbReference type="EMBL" id="EEC01280.1"/>
    </source>
</evidence>
<name>B7P3V8_IXOSC</name>
<dbReference type="Proteomes" id="UP000001555">
    <property type="component" value="Unassembled WGS sequence"/>
</dbReference>